<dbReference type="Proteomes" id="UP000016368">
    <property type="component" value="Unassembled WGS sequence"/>
</dbReference>
<dbReference type="eggNOG" id="COG3185">
    <property type="taxonomic scope" value="Bacteria"/>
</dbReference>
<dbReference type="Pfam" id="PF00903">
    <property type="entry name" value="Glyoxalase"/>
    <property type="match status" value="1"/>
</dbReference>
<sequence>MSDLLPPPEHAREPLQASYSDEANPIGLDGVEFIEYATAQPQALGQVLEMMGFYPIARHRSREVTLYRQGELNIVVNAHPADVAGSTHGADWPSLSAIALRVRDARAARAYVLSRGAWEVPTHPEAMELNIPALHGVGGSRIYLVDRYQDFSIYDVDFLPIPNARPADPPVLPGLHFFGVVQYIGINRAYDWIEFYTTLLGARLIPDEQRFGIMPAGKLMQLPTRQAGPAFMLQLIEPTFDAPDNRESLQRIGLGVPDVLAAVKALRGRGVEFVESPAAHTEQRGALTKAYLGGVVFELVHSQAGVAP</sequence>
<dbReference type="Gene3D" id="3.10.180.10">
    <property type="entry name" value="2,3-Dihydroxybiphenyl 1,2-Dioxygenase, domain 1"/>
    <property type="match status" value="2"/>
</dbReference>
<organism evidence="3 4">
    <name type="scientific">Hylemonella gracilis ATCC 19624</name>
    <dbReference type="NCBI Taxonomy" id="887062"/>
    <lineage>
        <taxon>Bacteria</taxon>
        <taxon>Pseudomonadati</taxon>
        <taxon>Pseudomonadota</taxon>
        <taxon>Betaproteobacteria</taxon>
        <taxon>Burkholderiales</taxon>
        <taxon>Comamonadaceae</taxon>
        <taxon>Hylemonella</taxon>
    </lineage>
</organism>
<reference evidence="3 4" key="1">
    <citation type="journal article" date="2011" name="EMBO J.">
        <title>Structural diversity of bacterial flagellar motors.</title>
        <authorList>
            <person name="Chen S."/>
            <person name="Beeby M."/>
            <person name="Murphy G.E."/>
            <person name="Leadbetter J.R."/>
            <person name="Hendrixson D.R."/>
            <person name="Briegel A."/>
            <person name="Li Z."/>
            <person name="Shi J."/>
            <person name="Tocheva E.I."/>
            <person name="Muller A."/>
            <person name="Dobro M.J."/>
            <person name="Jensen G.J."/>
        </authorList>
    </citation>
    <scope>NUCLEOTIDE SEQUENCE [LARGE SCALE GENOMIC DNA]</scope>
    <source>
        <strain evidence="3 4">ATCC 19624</strain>
    </source>
</reference>
<evidence type="ECO:0000313" key="4">
    <source>
        <dbReference type="Proteomes" id="UP000016368"/>
    </source>
</evidence>
<dbReference type="STRING" id="887062.HGR_15389"/>
<name>F3KX88_9BURK</name>
<evidence type="ECO:0000256" key="1">
    <source>
        <dbReference type="SAM" id="MobiDB-lite"/>
    </source>
</evidence>
<dbReference type="InterPro" id="IPR029068">
    <property type="entry name" value="Glyas_Bleomycin-R_OHBP_Dase"/>
</dbReference>
<evidence type="ECO:0000259" key="2">
    <source>
        <dbReference type="PROSITE" id="PS51819"/>
    </source>
</evidence>
<dbReference type="GO" id="GO:0051213">
    <property type="term" value="F:dioxygenase activity"/>
    <property type="evidence" value="ECO:0007669"/>
    <property type="project" value="UniProtKB-KW"/>
</dbReference>
<accession>F3KX88</accession>
<keyword evidence="3" id="KW-0223">Dioxygenase</keyword>
<dbReference type="SUPFAM" id="SSF54593">
    <property type="entry name" value="Glyoxalase/Bleomycin resistance protein/Dihydroxybiphenyl dioxygenase"/>
    <property type="match status" value="2"/>
</dbReference>
<dbReference type="Pfam" id="PF14696">
    <property type="entry name" value="Glyoxalase_5"/>
    <property type="match status" value="1"/>
</dbReference>
<dbReference type="EMBL" id="AEGR01000100">
    <property type="protein sequence ID" value="EGI75599.1"/>
    <property type="molecule type" value="Genomic_DNA"/>
</dbReference>
<dbReference type="InterPro" id="IPR037523">
    <property type="entry name" value="VOC_core"/>
</dbReference>
<feature type="domain" description="VOC" evidence="2">
    <location>
        <begin position="174"/>
        <end position="302"/>
    </location>
</feature>
<dbReference type="InterPro" id="IPR004360">
    <property type="entry name" value="Glyas_Fos-R_dOase_dom"/>
</dbReference>
<dbReference type="OrthoDB" id="9780241at2"/>
<dbReference type="PROSITE" id="PS51819">
    <property type="entry name" value="VOC"/>
    <property type="match status" value="2"/>
</dbReference>
<evidence type="ECO:0000313" key="3">
    <source>
        <dbReference type="EMBL" id="EGI75599.1"/>
    </source>
</evidence>
<dbReference type="AlphaFoldDB" id="F3KX88"/>
<keyword evidence="4" id="KW-1185">Reference proteome</keyword>
<feature type="region of interest" description="Disordered" evidence="1">
    <location>
        <begin position="1"/>
        <end position="22"/>
    </location>
</feature>
<comment type="caution">
    <text evidence="3">The sequence shown here is derived from an EMBL/GenBank/DDBJ whole genome shotgun (WGS) entry which is preliminary data.</text>
</comment>
<proteinExistence type="predicted"/>
<keyword evidence="3" id="KW-0670">Pyruvate</keyword>
<feature type="domain" description="VOC" evidence="2">
    <location>
        <begin position="30"/>
        <end position="147"/>
    </location>
</feature>
<gene>
    <name evidence="3" type="ORF">HGR_15389</name>
</gene>
<keyword evidence="3" id="KW-0560">Oxidoreductase</keyword>
<protein>
    <submittedName>
        <fullName evidence="3">4-hydroxyphenylpyruvate dioxygenase</fullName>
    </submittedName>
</protein>
<dbReference type="RefSeq" id="WP_006299225.1">
    <property type="nucleotide sequence ID" value="NZ_AEGR01000100.1"/>
</dbReference>